<reference evidence="2 4" key="1">
    <citation type="journal article" date="2015" name="Genome Biol. Evol.">
        <title>Comparative Genomics of a Bacterivorous Green Alga Reveals Evolutionary Causalities and Consequences of Phago-Mixotrophic Mode of Nutrition.</title>
        <authorList>
            <person name="Burns J.A."/>
            <person name="Paasch A."/>
            <person name="Narechania A."/>
            <person name="Kim E."/>
        </authorList>
    </citation>
    <scope>NUCLEOTIDE SEQUENCE [LARGE SCALE GENOMIC DNA]</scope>
    <source>
        <strain evidence="2">PLY_AMNH</strain>
    </source>
</reference>
<gene>
    <name evidence="3" type="ORF">CYMTET_2915</name>
    <name evidence="2" type="ORF">CYMTET_43228</name>
</gene>
<proteinExistence type="predicted"/>
<comment type="caution">
    <text evidence="2">The sequence shown here is derived from an EMBL/GenBank/DDBJ whole genome shotgun (WGS) entry which is preliminary data.</text>
</comment>
<protein>
    <submittedName>
        <fullName evidence="2">Uncharacterized protein</fullName>
    </submittedName>
</protein>
<dbReference type="Proteomes" id="UP001190700">
    <property type="component" value="Unassembled WGS sequence"/>
</dbReference>
<accession>A0AAE0F0S0</accession>
<evidence type="ECO:0000313" key="4">
    <source>
        <dbReference type="Proteomes" id="UP001190700"/>
    </source>
</evidence>
<dbReference type="AlphaFoldDB" id="A0AAE0F0S0"/>
<dbReference type="EMBL" id="LGRX02000063">
    <property type="protein sequence ID" value="KAK3289645.1"/>
    <property type="molecule type" value="Genomic_DNA"/>
</dbReference>
<feature type="region of interest" description="Disordered" evidence="1">
    <location>
        <begin position="31"/>
        <end position="105"/>
    </location>
</feature>
<feature type="compositionally biased region" description="Basic and acidic residues" evidence="1">
    <location>
        <begin position="41"/>
        <end position="105"/>
    </location>
</feature>
<keyword evidence="4" id="KW-1185">Reference proteome</keyword>
<reference evidence="2" key="2">
    <citation type="submission" date="2023-06" db="EMBL/GenBank/DDBJ databases">
        <title>Long-read-based genome assembly of the green algal bacterivore Cymbomonas tetramitiformis.</title>
        <authorList>
            <person name="Gyaltshen Y."/>
            <person name="Rozenberg A."/>
            <person name="Paasch A."/>
            <person name="Burns J.A."/>
            <person name="Warring S."/>
            <person name="Larson R."/>
            <person name="Maurer-Alcala X."/>
            <person name="Dacks J."/>
            <person name="Kim E."/>
        </authorList>
    </citation>
    <scope>NUCLEOTIDE SEQUENCE</scope>
    <source>
        <strain evidence="2">PLY_AMNH</strain>
    </source>
</reference>
<sequence>MRSVRMQRRRLPRAACGRRGSPMIVFALVGKRMAPRARGTRRTEKDAASGSHGERRDARDAAIEEPKIEERRRVKNGTRHDNRGLDHGSARPGDFRRRFAHREER</sequence>
<name>A0AAE0F0S0_9CHLO</name>
<evidence type="ECO:0000256" key="1">
    <source>
        <dbReference type="SAM" id="MobiDB-lite"/>
    </source>
</evidence>
<dbReference type="EMBL" id="LGRX02029109">
    <property type="protein sequence ID" value="KAK3247269.1"/>
    <property type="molecule type" value="Genomic_DNA"/>
</dbReference>
<evidence type="ECO:0000313" key="3">
    <source>
        <dbReference type="EMBL" id="KAK3289645.1"/>
    </source>
</evidence>
<evidence type="ECO:0000313" key="2">
    <source>
        <dbReference type="EMBL" id="KAK3247269.1"/>
    </source>
</evidence>
<organism evidence="2 4">
    <name type="scientific">Cymbomonas tetramitiformis</name>
    <dbReference type="NCBI Taxonomy" id="36881"/>
    <lineage>
        <taxon>Eukaryota</taxon>
        <taxon>Viridiplantae</taxon>
        <taxon>Chlorophyta</taxon>
        <taxon>Pyramimonadophyceae</taxon>
        <taxon>Pyramimonadales</taxon>
        <taxon>Pyramimonadaceae</taxon>
        <taxon>Cymbomonas</taxon>
    </lineage>
</organism>